<dbReference type="SUPFAM" id="SSF55874">
    <property type="entry name" value="ATPase domain of HSP90 chaperone/DNA topoisomerase II/histidine kinase"/>
    <property type="match status" value="1"/>
</dbReference>
<keyword evidence="5" id="KW-0547">Nucleotide-binding</keyword>
<evidence type="ECO:0000256" key="8">
    <source>
        <dbReference type="ARBA" id="ARBA00023012"/>
    </source>
</evidence>
<proteinExistence type="predicted"/>
<sequence length="404" mass="43437">MGYQAGFQQAADGLRNDSGFDFVAVGLAEKPGAPLRWLYSSGATGERYKRIVLSPGHGIGGIVLKSGKPMMFTDIDRQLDPREYSSYPIVFAEDLRSFCALPLGLKGEVAGVLLCAFRSSNPSHEAVFERLTAAVADGLCGYDVTIADFLRFSDAPLGKTLTDGRGIGADYPLLDERERARLVGAAQEEERRRMSRMLHDELSQEMLSVSMLLKQARLLHDDDETTNLLDKAETTLARIVKDVHNLSVQLRPLALDDLGLIAALRSHAGLCRSMYGVDVAISDATNGARYDSAIETHAYRIAQEAMTNACKYSGVDAISVALVDADGVLTLSVFDQGSGFDTARPEIHGTGCGIPGMRERASLIGGELEIRSASDGTVVTLRVPTGEQVDGPVEQEASVLGRPS</sequence>
<comment type="catalytic activity">
    <reaction evidence="1">
        <text>ATP + protein L-histidine = ADP + protein N-phospho-L-histidine.</text>
        <dbReference type="EC" id="2.7.13.3"/>
    </reaction>
</comment>
<dbReference type="InterPro" id="IPR050482">
    <property type="entry name" value="Sensor_HK_TwoCompSys"/>
</dbReference>
<evidence type="ECO:0000313" key="11">
    <source>
        <dbReference type="Proteomes" id="UP000182975"/>
    </source>
</evidence>
<dbReference type="GO" id="GO:0000155">
    <property type="term" value="F:phosphorelay sensor kinase activity"/>
    <property type="evidence" value="ECO:0007669"/>
    <property type="project" value="InterPro"/>
</dbReference>
<evidence type="ECO:0000256" key="6">
    <source>
        <dbReference type="ARBA" id="ARBA00022777"/>
    </source>
</evidence>
<dbReference type="KEGG" id="ddt:AAY81_09150"/>
<dbReference type="Proteomes" id="UP000182975">
    <property type="component" value="Unassembled WGS sequence"/>
</dbReference>
<name>A0A172RZU9_9ACTN</name>
<keyword evidence="6 10" id="KW-0418">Kinase</keyword>
<evidence type="ECO:0000256" key="2">
    <source>
        <dbReference type="ARBA" id="ARBA00012438"/>
    </source>
</evidence>
<dbReference type="InterPro" id="IPR003594">
    <property type="entry name" value="HATPase_dom"/>
</dbReference>
<dbReference type="EMBL" id="FOEC01000001">
    <property type="protein sequence ID" value="SEO37219.1"/>
    <property type="molecule type" value="Genomic_DNA"/>
</dbReference>
<dbReference type="SUPFAM" id="SSF55781">
    <property type="entry name" value="GAF domain-like"/>
    <property type="match status" value="1"/>
</dbReference>
<keyword evidence="4" id="KW-0808">Transferase</keyword>
<dbReference type="STRING" id="79604.AAY81_09150"/>
<dbReference type="Gene3D" id="1.20.5.1930">
    <property type="match status" value="1"/>
</dbReference>
<evidence type="ECO:0000256" key="5">
    <source>
        <dbReference type="ARBA" id="ARBA00022741"/>
    </source>
</evidence>
<protein>
    <recommendedName>
        <fullName evidence="2">histidine kinase</fullName>
        <ecNumber evidence="2">2.7.13.3</ecNumber>
    </recommendedName>
</protein>
<dbReference type="Gene3D" id="3.30.450.40">
    <property type="match status" value="1"/>
</dbReference>
<dbReference type="PATRIC" id="fig|79604.3.peg.1836"/>
<dbReference type="SMART" id="SM00387">
    <property type="entry name" value="HATPase_c"/>
    <property type="match status" value="1"/>
</dbReference>
<dbReference type="EC" id="2.7.13.3" evidence="2"/>
<dbReference type="Pfam" id="PF02518">
    <property type="entry name" value="HATPase_c"/>
    <property type="match status" value="1"/>
</dbReference>
<accession>A0A172RZU9</accession>
<dbReference type="PANTHER" id="PTHR24421">
    <property type="entry name" value="NITRATE/NITRITE SENSOR PROTEIN NARX-RELATED"/>
    <property type="match status" value="1"/>
</dbReference>
<evidence type="ECO:0000313" key="10">
    <source>
        <dbReference type="EMBL" id="SEO37219.1"/>
    </source>
</evidence>
<feature type="domain" description="Histidine kinase" evidence="9">
    <location>
        <begin position="193"/>
        <end position="387"/>
    </location>
</feature>
<gene>
    <name evidence="10" type="ORF">SAMN02910314_00027</name>
</gene>
<keyword evidence="11" id="KW-1185">Reference proteome</keyword>
<evidence type="ECO:0000256" key="4">
    <source>
        <dbReference type="ARBA" id="ARBA00022679"/>
    </source>
</evidence>
<dbReference type="GO" id="GO:0016020">
    <property type="term" value="C:membrane"/>
    <property type="evidence" value="ECO:0007669"/>
    <property type="project" value="InterPro"/>
</dbReference>
<reference evidence="11" key="1">
    <citation type="submission" date="2016-10" db="EMBL/GenBank/DDBJ databases">
        <authorList>
            <person name="Varghese N."/>
        </authorList>
    </citation>
    <scope>NUCLEOTIDE SEQUENCE [LARGE SCALE GENOMIC DNA]</scope>
    <source>
        <strain evidence="11">DSM 21843</strain>
    </source>
</reference>
<dbReference type="InterPro" id="IPR029016">
    <property type="entry name" value="GAF-like_dom_sf"/>
</dbReference>
<dbReference type="Gene3D" id="3.30.565.10">
    <property type="entry name" value="Histidine kinase-like ATPase, C-terminal domain"/>
    <property type="match status" value="1"/>
</dbReference>
<dbReference type="Pfam" id="PF07730">
    <property type="entry name" value="HisKA_3"/>
    <property type="match status" value="1"/>
</dbReference>
<evidence type="ECO:0000256" key="1">
    <source>
        <dbReference type="ARBA" id="ARBA00000085"/>
    </source>
</evidence>
<evidence type="ECO:0000256" key="7">
    <source>
        <dbReference type="ARBA" id="ARBA00022840"/>
    </source>
</evidence>
<evidence type="ECO:0000256" key="3">
    <source>
        <dbReference type="ARBA" id="ARBA00022553"/>
    </source>
</evidence>
<keyword evidence="3" id="KW-0597">Phosphoprotein</keyword>
<dbReference type="CDD" id="cd16917">
    <property type="entry name" value="HATPase_UhpB-NarQ-NarX-like"/>
    <property type="match status" value="1"/>
</dbReference>
<dbReference type="PANTHER" id="PTHR24421:SF10">
    <property type="entry name" value="NITRATE_NITRITE SENSOR PROTEIN NARQ"/>
    <property type="match status" value="1"/>
</dbReference>
<organism evidence="10 11">
    <name type="scientific">Denitrobacterium detoxificans</name>
    <dbReference type="NCBI Taxonomy" id="79604"/>
    <lineage>
        <taxon>Bacteria</taxon>
        <taxon>Bacillati</taxon>
        <taxon>Actinomycetota</taxon>
        <taxon>Coriobacteriia</taxon>
        <taxon>Eggerthellales</taxon>
        <taxon>Eggerthellaceae</taxon>
        <taxon>Denitrobacterium</taxon>
    </lineage>
</organism>
<keyword evidence="8" id="KW-0902">Two-component regulatory system</keyword>
<dbReference type="InterPro" id="IPR003018">
    <property type="entry name" value="GAF"/>
</dbReference>
<dbReference type="InterPro" id="IPR005467">
    <property type="entry name" value="His_kinase_dom"/>
</dbReference>
<dbReference type="GO" id="GO:0005524">
    <property type="term" value="F:ATP binding"/>
    <property type="evidence" value="ECO:0007669"/>
    <property type="project" value="UniProtKB-KW"/>
</dbReference>
<dbReference type="InterPro" id="IPR011712">
    <property type="entry name" value="Sig_transdc_His_kin_sub3_dim/P"/>
</dbReference>
<dbReference type="InterPro" id="IPR036890">
    <property type="entry name" value="HATPase_C_sf"/>
</dbReference>
<dbReference type="Pfam" id="PF01590">
    <property type="entry name" value="GAF"/>
    <property type="match status" value="1"/>
</dbReference>
<keyword evidence="7" id="KW-0067">ATP-binding</keyword>
<dbReference type="OrthoDB" id="144293at2"/>
<evidence type="ECO:0000259" key="9">
    <source>
        <dbReference type="PROSITE" id="PS50109"/>
    </source>
</evidence>
<dbReference type="RefSeq" id="WP_066664235.1">
    <property type="nucleotide sequence ID" value="NZ_CP011402.1"/>
</dbReference>
<dbReference type="AlphaFoldDB" id="A0A172RZU9"/>
<dbReference type="GO" id="GO:0046983">
    <property type="term" value="F:protein dimerization activity"/>
    <property type="evidence" value="ECO:0007669"/>
    <property type="project" value="InterPro"/>
</dbReference>
<dbReference type="PROSITE" id="PS50109">
    <property type="entry name" value="HIS_KIN"/>
    <property type="match status" value="1"/>
</dbReference>